<keyword evidence="2" id="KW-1185">Reference proteome</keyword>
<reference evidence="1 2" key="1">
    <citation type="journal article" date="2019" name="Int. J. Syst. Evol. Microbiol.">
        <title>The Global Catalogue of Microorganisms (GCM) 10K type strain sequencing project: providing services to taxonomists for standard genome sequencing and annotation.</title>
        <authorList>
            <consortium name="The Broad Institute Genomics Platform"/>
            <consortium name="The Broad Institute Genome Sequencing Center for Infectious Disease"/>
            <person name="Wu L."/>
            <person name="Ma J."/>
        </authorList>
    </citation>
    <scope>NUCLEOTIDE SEQUENCE [LARGE SCALE GENOMIC DNA]</scope>
    <source>
        <strain evidence="1 2">JCM 9731</strain>
    </source>
</reference>
<sequence length="149" mass="17092">MKQKEYIDKLSEQVIPASSVVVIRDWLIPEILSNHSDTVMYWSGKKLARSFPCESIQEVMDFFEKVGFGTLTVLSTKKHEMEFQLSGEIVASRFDLQSSPSFYLEAGFLSQQIQAQKQVVCESIFTTKRKAKVANFTVQWDQKDLVVNE</sequence>
<proteinExistence type="predicted"/>
<accession>A0ABN0WDD9</accession>
<comment type="caution">
    <text evidence="1">The sequence shown here is derived from an EMBL/GenBank/DDBJ whole genome shotgun (WGS) entry which is preliminary data.</text>
</comment>
<gene>
    <name evidence="1" type="ORF">GCM10008967_25470</name>
</gene>
<protein>
    <submittedName>
        <fullName evidence="1">YslB family protein</fullName>
    </submittedName>
</protein>
<dbReference type="InterPro" id="IPR024096">
    <property type="entry name" value="NO_sig/Golgi_transp_ligand-bd"/>
</dbReference>
<organism evidence="1 2">
    <name type="scientific">Bacillus carboniphilus</name>
    <dbReference type="NCBI Taxonomy" id="86663"/>
    <lineage>
        <taxon>Bacteria</taxon>
        <taxon>Bacillati</taxon>
        <taxon>Bacillota</taxon>
        <taxon>Bacilli</taxon>
        <taxon>Bacillales</taxon>
        <taxon>Bacillaceae</taxon>
        <taxon>Bacillus</taxon>
    </lineage>
</organism>
<evidence type="ECO:0000313" key="1">
    <source>
        <dbReference type="EMBL" id="GAA0333634.1"/>
    </source>
</evidence>
<dbReference type="Gene3D" id="3.30.1380.20">
    <property type="entry name" value="Trafficking protein particle complex subunit 3"/>
    <property type="match status" value="1"/>
</dbReference>
<evidence type="ECO:0000313" key="2">
    <source>
        <dbReference type="Proteomes" id="UP001500782"/>
    </source>
</evidence>
<dbReference type="SUPFAM" id="SSF111126">
    <property type="entry name" value="Ligand-binding domain in the NO signalling and Golgi transport"/>
    <property type="match status" value="1"/>
</dbReference>
<dbReference type="Pfam" id="PF10702">
    <property type="entry name" value="DUF2507"/>
    <property type="match status" value="1"/>
</dbReference>
<dbReference type="RefSeq" id="WP_343799620.1">
    <property type="nucleotide sequence ID" value="NZ_BAAADJ010000023.1"/>
</dbReference>
<dbReference type="InterPro" id="IPR019642">
    <property type="entry name" value="DUF2507"/>
</dbReference>
<dbReference type="Proteomes" id="UP001500782">
    <property type="component" value="Unassembled WGS sequence"/>
</dbReference>
<dbReference type="EMBL" id="BAAADJ010000023">
    <property type="protein sequence ID" value="GAA0333634.1"/>
    <property type="molecule type" value="Genomic_DNA"/>
</dbReference>
<name>A0ABN0WDD9_9BACI</name>